<evidence type="ECO:0000256" key="4">
    <source>
        <dbReference type="PROSITE-ProRule" id="PRU00335"/>
    </source>
</evidence>
<feature type="DNA-binding region" description="H-T-H motif" evidence="4">
    <location>
        <begin position="29"/>
        <end position="48"/>
    </location>
</feature>
<evidence type="ECO:0000259" key="5">
    <source>
        <dbReference type="PROSITE" id="PS50977"/>
    </source>
</evidence>
<evidence type="ECO:0000256" key="2">
    <source>
        <dbReference type="ARBA" id="ARBA00023125"/>
    </source>
</evidence>
<dbReference type="OrthoDB" id="8535430at2"/>
<dbReference type="AlphaFoldDB" id="A0A0J8V950"/>
<accession>A0A0J8V950</accession>
<dbReference type="PRINTS" id="PR00455">
    <property type="entry name" value="HTHTETR"/>
</dbReference>
<dbReference type="Proteomes" id="UP000240481">
    <property type="component" value="Unassembled WGS sequence"/>
</dbReference>
<dbReference type="FunFam" id="1.10.10.60:FF:000141">
    <property type="entry name" value="TetR family transcriptional regulator"/>
    <property type="match status" value="1"/>
</dbReference>
<dbReference type="STRING" id="680026.AB733_15710"/>
<dbReference type="SUPFAM" id="SSF46689">
    <property type="entry name" value="Homeodomain-like"/>
    <property type="match status" value="1"/>
</dbReference>
<sequence length="202" mass="22728">MAKVAEIKQENIIQSAINIFAEKGLEQASMEAIAKQAEVSKRTLYKYYPTKDSLFSVIVDRLLEGCKVMKTLSFDEKSDVRAQLVAIAQKEVTLLCQTEFLTLSRMVMTECIRSNVIANIMLERLQNLEGGYSFEQWIDNANTADKLAVSHPQIAAEQFFASLKAVVFWPQILMHQPIASEEQQQLAITCAVDQFLAAYAVK</sequence>
<dbReference type="PANTHER" id="PTHR30055">
    <property type="entry name" value="HTH-TYPE TRANSCRIPTIONAL REGULATOR RUTR"/>
    <property type="match status" value="1"/>
</dbReference>
<dbReference type="InterPro" id="IPR009057">
    <property type="entry name" value="Homeodomain-like_sf"/>
</dbReference>
<dbReference type="InterPro" id="IPR001647">
    <property type="entry name" value="HTH_TetR"/>
</dbReference>
<protein>
    <submittedName>
        <fullName evidence="6">TetR/AcrR family transcriptional regulator</fullName>
    </submittedName>
</protein>
<dbReference type="Gene3D" id="1.10.357.10">
    <property type="entry name" value="Tetracycline Repressor, domain 2"/>
    <property type="match status" value="1"/>
</dbReference>
<name>A0A0J8V950_9GAMM</name>
<dbReference type="PANTHER" id="PTHR30055:SF224">
    <property type="entry name" value="TRANSCRIPTIONAL REGULATOR TETR FAMILY"/>
    <property type="match status" value="1"/>
</dbReference>
<evidence type="ECO:0000313" key="6">
    <source>
        <dbReference type="EMBL" id="PSW22858.1"/>
    </source>
</evidence>
<dbReference type="GO" id="GO:0003700">
    <property type="term" value="F:DNA-binding transcription factor activity"/>
    <property type="evidence" value="ECO:0007669"/>
    <property type="project" value="TreeGrafter"/>
</dbReference>
<reference evidence="6 7" key="1">
    <citation type="submission" date="2018-01" db="EMBL/GenBank/DDBJ databases">
        <title>Whole genome sequencing of Histamine producing bacteria.</title>
        <authorList>
            <person name="Butler K."/>
        </authorList>
    </citation>
    <scope>NUCLEOTIDE SEQUENCE [LARGE SCALE GENOMIC DNA]</scope>
    <source>
        <strain evidence="6 7">DSM 24669</strain>
    </source>
</reference>
<keyword evidence="3" id="KW-0804">Transcription</keyword>
<dbReference type="InterPro" id="IPR039536">
    <property type="entry name" value="TetR_C_Proteobacteria"/>
</dbReference>
<evidence type="ECO:0000256" key="3">
    <source>
        <dbReference type="ARBA" id="ARBA00023163"/>
    </source>
</evidence>
<dbReference type="RefSeq" id="WP_048899625.1">
    <property type="nucleotide sequence ID" value="NZ_AP024853.1"/>
</dbReference>
<keyword evidence="7" id="KW-1185">Reference proteome</keyword>
<dbReference type="InterPro" id="IPR050109">
    <property type="entry name" value="HTH-type_TetR-like_transc_reg"/>
</dbReference>
<dbReference type="Pfam" id="PF00440">
    <property type="entry name" value="TetR_N"/>
    <property type="match status" value="1"/>
</dbReference>
<proteinExistence type="predicted"/>
<keyword evidence="2 4" id="KW-0238">DNA-binding</keyword>
<evidence type="ECO:0000313" key="7">
    <source>
        <dbReference type="Proteomes" id="UP000240481"/>
    </source>
</evidence>
<feature type="domain" description="HTH tetR-type" evidence="5">
    <location>
        <begin position="6"/>
        <end position="66"/>
    </location>
</feature>
<dbReference type="PROSITE" id="PS50977">
    <property type="entry name" value="HTH_TETR_2"/>
    <property type="match status" value="1"/>
</dbReference>
<dbReference type="Gene3D" id="1.10.10.60">
    <property type="entry name" value="Homeodomain-like"/>
    <property type="match status" value="1"/>
</dbReference>
<comment type="caution">
    <text evidence="6">The sequence shown here is derived from an EMBL/GenBank/DDBJ whole genome shotgun (WGS) entry which is preliminary data.</text>
</comment>
<dbReference type="GO" id="GO:0000976">
    <property type="term" value="F:transcription cis-regulatory region binding"/>
    <property type="evidence" value="ECO:0007669"/>
    <property type="project" value="TreeGrafter"/>
</dbReference>
<gene>
    <name evidence="6" type="ORF">C9I94_18965</name>
</gene>
<keyword evidence="1" id="KW-0805">Transcription regulation</keyword>
<evidence type="ECO:0000256" key="1">
    <source>
        <dbReference type="ARBA" id="ARBA00023015"/>
    </source>
</evidence>
<dbReference type="EMBL" id="PYLZ01000011">
    <property type="protein sequence ID" value="PSW22858.1"/>
    <property type="molecule type" value="Genomic_DNA"/>
</dbReference>
<organism evidence="6 7">
    <name type="scientific">Photobacterium swingsii</name>
    <dbReference type="NCBI Taxonomy" id="680026"/>
    <lineage>
        <taxon>Bacteria</taxon>
        <taxon>Pseudomonadati</taxon>
        <taxon>Pseudomonadota</taxon>
        <taxon>Gammaproteobacteria</taxon>
        <taxon>Vibrionales</taxon>
        <taxon>Vibrionaceae</taxon>
        <taxon>Photobacterium</taxon>
    </lineage>
</organism>
<dbReference type="Pfam" id="PF14246">
    <property type="entry name" value="TetR_C_7"/>
    <property type="match status" value="1"/>
</dbReference>